<sequence length="207" mass="22492">MDAAAWDERYSQSELVWGAPPNAVVVERVTSLPRGRALDLACGEGRNAHWLATRGWEVTGLDYSAVALDKARRVAAEAPRSVRERLDYRVADVTDADLGGEYDLVLMIYLHLAPEERLQVVNRAISALKPDGILMILGHDAVNLSQGVGGPQDAEILYTPDDLVNSFGGRLVVDVAERRFRETDAGTAIDALVVAHHPSLGSQVNRA</sequence>
<feature type="domain" description="Methyltransferase" evidence="2">
    <location>
        <begin position="38"/>
        <end position="132"/>
    </location>
</feature>
<dbReference type="EMBL" id="CP009111">
    <property type="protein sequence ID" value="ANS26194.1"/>
    <property type="molecule type" value="Genomic_DNA"/>
</dbReference>
<reference evidence="3 4" key="1">
    <citation type="submission" date="2014-07" db="EMBL/GenBank/DDBJ databases">
        <authorList>
            <person name="Zhang J.E."/>
            <person name="Yang H."/>
            <person name="Guo J."/>
            <person name="Deng Z."/>
            <person name="Luo H."/>
            <person name="Luo M."/>
            <person name="Zhao B."/>
        </authorList>
    </citation>
    <scope>NUCLEOTIDE SEQUENCE [LARGE SCALE GENOMIC DNA]</scope>
    <source>
        <strain evidence="3 4">1CP</strain>
    </source>
</reference>
<dbReference type="Gene3D" id="3.40.50.150">
    <property type="entry name" value="Vaccinia Virus protein VP39"/>
    <property type="match status" value="1"/>
</dbReference>
<dbReference type="CDD" id="cd02440">
    <property type="entry name" value="AdoMet_MTases"/>
    <property type="match status" value="1"/>
</dbReference>
<dbReference type="SUPFAM" id="SSF53335">
    <property type="entry name" value="S-adenosyl-L-methionine-dependent methyltransferases"/>
    <property type="match status" value="1"/>
</dbReference>
<dbReference type="PANTHER" id="PTHR43861">
    <property type="entry name" value="TRANS-ACONITATE 2-METHYLTRANSFERASE-RELATED"/>
    <property type="match status" value="1"/>
</dbReference>
<dbReference type="PANTHER" id="PTHR43861:SF3">
    <property type="entry name" value="PUTATIVE (AFU_ORTHOLOGUE AFUA_2G14390)-RELATED"/>
    <property type="match status" value="1"/>
</dbReference>
<dbReference type="RefSeq" id="WP_005258521.1">
    <property type="nucleotide sequence ID" value="NZ_CP009111.1"/>
</dbReference>
<evidence type="ECO:0000313" key="4">
    <source>
        <dbReference type="Proteomes" id="UP000186108"/>
    </source>
</evidence>
<proteinExistence type="predicted"/>
<protein>
    <submittedName>
        <fullName evidence="3">3-demethylubiquinone-9 3-methyltransferase</fullName>
    </submittedName>
</protein>
<organism evidence="3 4">
    <name type="scientific">Rhodococcus opacus</name>
    <name type="common">Nocardia opaca</name>
    <dbReference type="NCBI Taxonomy" id="37919"/>
    <lineage>
        <taxon>Bacteria</taxon>
        <taxon>Bacillati</taxon>
        <taxon>Actinomycetota</taxon>
        <taxon>Actinomycetes</taxon>
        <taxon>Mycobacteriales</taxon>
        <taxon>Nocardiaceae</taxon>
        <taxon>Rhodococcus</taxon>
    </lineage>
</organism>
<evidence type="ECO:0000259" key="2">
    <source>
        <dbReference type="Pfam" id="PF13649"/>
    </source>
</evidence>
<evidence type="ECO:0000256" key="1">
    <source>
        <dbReference type="ARBA" id="ARBA00022679"/>
    </source>
</evidence>
<accession>A0A1B1K0P4</accession>
<dbReference type="GO" id="GO:0032259">
    <property type="term" value="P:methylation"/>
    <property type="evidence" value="ECO:0007669"/>
    <property type="project" value="UniProtKB-KW"/>
</dbReference>
<keyword evidence="1 3" id="KW-0808">Transferase</keyword>
<evidence type="ECO:0000313" key="3">
    <source>
        <dbReference type="EMBL" id="ANS26194.1"/>
    </source>
</evidence>
<dbReference type="GO" id="GO:0008168">
    <property type="term" value="F:methyltransferase activity"/>
    <property type="evidence" value="ECO:0007669"/>
    <property type="project" value="UniProtKB-KW"/>
</dbReference>
<name>A0A1B1K0P4_RHOOP</name>
<dbReference type="PATRIC" id="fig|37919.13.peg.1502"/>
<gene>
    <name evidence="3" type="ORF">R1CP_07365</name>
</gene>
<keyword evidence="3" id="KW-0830">Ubiquinone</keyword>
<dbReference type="Pfam" id="PF13649">
    <property type="entry name" value="Methyltransf_25"/>
    <property type="match status" value="1"/>
</dbReference>
<dbReference type="Proteomes" id="UP000186108">
    <property type="component" value="Chromosome"/>
</dbReference>
<dbReference type="InterPro" id="IPR029063">
    <property type="entry name" value="SAM-dependent_MTases_sf"/>
</dbReference>
<dbReference type="InterPro" id="IPR041698">
    <property type="entry name" value="Methyltransf_25"/>
</dbReference>
<dbReference type="AlphaFoldDB" id="A0A1B1K0P4"/>
<keyword evidence="3" id="KW-0489">Methyltransferase</keyword>